<dbReference type="AlphaFoldDB" id="A0A4V3XI23"/>
<sequence length="511" mass="57371">MKGLGPLLEIGAVGVNNLPFEIISDIFRYIEPRRLTHTNSTLEDDDDSQSGTTDDPDLDHDYDGARDKDGGACDSVSGEGRRPGTDPGLPKPYIASASSVSHAWREAALPILFHDVCVTLCCGDPEYRRKSLEDFMDFAAPLARIRTCIRFLVLQHREAVVSLYPYVEDMDPPAALMSSLLSPVFLPNLQFLRLSHVLLQPPGAEDARYHNLERSPRPVLRYLRVDLPPWLSPDLDSDKVTDTYILHLLSIFGRVDHLSLCGAPVLPDDAVLDLTTLKPLCIAESLCVQVPQFSAVFQDALVSSGALDQLRRLSIILIEDGIYERDPVDILLRSVGPLLEHLRIEIRSLDRSMASHSGLGLEFCTNLQTLTFERIPLFNMYLPGPHMITSYVFSWLAVMLRSILLLAAPRSLQVVKLIMSCEGKYWDEDTWQWVTFDGWEEVMPTLDASLCELVDRSRQERARRSTRMGSDLVIQVAFCRTTFDGRSAREAGKLFQDKLPGLVERHALELI</sequence>
<evidence type="ECO:0008006" key="4">
    <source>
        <dbReference type="Google" id="ProtNLM"/>
    </source>
</evidence>
<reference evidence="2 3" key="1">
    <citation type="submission" date="2019-02" db="EMBL/GenBank/DDBJ databases">
        <title>Genome sequencing of the rare red list fungi Antrodiella citrinella (Flaviporus citrinellus).</title>
        <authorList>
            <person name="Buettner E."/>
            <person name="Kellner H."/>
        </authorList>
    </citation>
    <scope>NUCLEOTIDE SEQUENCE [LARGE SCALE GENOMIC DNA]</scope>
    <source>
        <strain evidence="2 3">DSM 108506</strain>
    </source>
</reference>
<evidence type="ECO:0000313" key="2">
    <source>
        <dbReference type="EMBL" id="THH27673.1"/>
    </source>
</evidence>
<gene>
    <name evidence="2" type="ORF">EUX98_g6516</name>
</gene>
<evidence type="ECO:0000313" key="3">
    <source>
        <dbReference type="Proteomes" id="UP000308730"/>
    </source>
</evidence>
<keyword evidence="3" id="KW-1185">Reference proteome</keyword>
<proteinExistence type="predicted"/>
<feature type="compositionally biased region" description="Basic and acidic residues" evidence="1">
    <location>
        <begin position="59"/>
        <end position="71"/>
    </location>
</feature>
<evidence type="ECO:0000256" key="1">
    <source>
        <dbReference type="SAM" id="MobiDB-lite"/>
    </source>
</evidence>
<protein>
    <recommendedName>
        <fullName evidence="4">F-box domain-containing protein</fullName>
    </recommendedName>
</protein>
<dbReference type="EMBL" id="SGPM01000234">
    <property type="protein sequence ID" value="THH27673.1"/>
    <property type="molecule type" value="Genomic_DNA"/>
</dbReference>
<organism evidence="2 3">
    <name type="scientific">Antrodiella citrinella</name>
    <dbReference type="NCBI Taxonomy" id="2447956"/>
    <lineage>
        <taxon>Eukaryota</taxon>
        <taxon>Fungi</taxon>
        <taxon>Dikarya</taxon>
        <taxon>Basidiomycota</taxon>
        <taxon>Agaricomycotina</taxon>
        <taxon>Agaricomycetes</taxon>
        <taxon>Polyporales</taxon>
        <taxon>Steccherinaceae</taxon>
        <taxon>Antrodiella</taxon>
    </lineage>
</organism>
<feature type="compositionally biased region" description="Acidic residues" evidence="1">
    <location>
        <begin position="42"/>
        <end position="58"/>
    </location>
</feature>
<dbReference type="Proteomes" id="UP000308730">
    <property type="component" value="Unassembled WGS sequence"/>
</dbReference>
<name>A0A4V3XI23_9APHY</name>
<feature type="region of interest" description="Disordered" evidence="1">
    <location>
        <begin position="39"/>
        <end position="90"/>
    </location>
</feature>
<accession>A0A4V3XI23</accession>
<comment type="caution">
    <text evidence="2">The sequence shown here is derived from an EMBL/GenBank/DDBJ whole genome shotgun (WGS) entry which is preliminary data.</text>
</comment>